<protein>
    <submittedName>
        <fullName evidence="1">Uncharacterized protein</fullName>
    </submittedName>
</protein>
<proteinExistence type="predicted"/>
<dbReference type="Proteomes" id="UP000218944">
    <property type="component" value="Unassembled WGS sequence"/>
</dbReference>
<dbReference type="EMBL" id="NSJV01000026">
    <property type="protein sequence ID" value="PAU50684.1"/>
    <property type="molecule type" value="Genomic_DNA"/>
</dbReference>
<keyword evidence="2" id="KW-1185">Reference proteome</keyword>
<dbReference type="AlphaFoldDB" id="A0A2A2DGM2"/>
<evidence type="ECO:0000313" key="2">
    <source>
        <dbReference type="Proteomes" id="UP000218944"/>
    </source>
</evidence>
<gene>
    <name evidence="1" type="ORF">CK936_01200</name>
</gene>
<evidence type="ECO:0000313" key="1">
    <source>
        <dbReference type="EMBL" id="PAU50684.1"/>
    </source>
</evidence>
<reference evidence="1 2" key="1">
    <citation type="submission" date="2017-08" db="EMBL/GenBank/DDBJ databases">
        <title>Genome sequence of Streptomyces albireticuli NRRL B-1670.</title>
        <authorList>
            <person name="Graham D.E."/>
            <person name="Mahan K.M."/>
            <person name="Klingeman D.M."/>
            <person name="Hettich R.L."/>
            <person name="Parry R.J."/>
            <person name="Spain J.C."/>
        </authorList>
    </citation>
    <scope>NUCLEOTIDE SEQUENCE [LARGE SCALE GENOMIC DNA]</scope>
    <source>
        <strain evidence="1 2">NRRL B-1670</strain>
    </source>
</reference>
<organism evidence="1 2">
    <name type="scientific">Streptomyces albireticuli</name>
    <dbReference type="NCBI Taxonomy" id="1940"/>
    <lineage>
        <taxon>Bacteria</taxon>
        <taxon>Bacillati</taxon>
        <taxon>Actinomycetota</taxon>
        <taxon>Actinomycetes</taxon>
        <taxon>Kitasatosporales</taxon>
        <taxon>Streptomycetaceae</taxon>
        <taxon>Streptomyces</taxon>
    </lineage>
</organism>
<name>A0A2A2DGM2_9ACTN</name>
<sequence>MSDRQNLLCYAERDAGRCGPMRADADVRGRARMRADAYTDGREAATVAHAPRAEVLIRPCF</sequence>
<accession>A0A2A2DGM2</accession>
<comment type="caution">
    <text evidence="1">The sequence shown here is derived from an EMBL/GenBank/DDBJ whole genome shotgun (WGS) entry which is preliminary data.</text>
</comment>